<keyword evidence="3" id="KW-1185">Reference proteome</keyword>
<feature type="coiled-coil region" evidence="1">
    <location>
        <begin position="103"/>
        <end position="130"/>
    </location>
</feature>
<evidence type="ECO:0000313" key="3">
    <source>
        <dbReference type="Proteomes" id="UP000673691"/>
    </source>
</evidence>
<evidence type="ECO:0000313" key="2">
    <source>
        <dbReference type="EMBL" id="KAG5456146.1"/>
    </source>
</evidence>
<gene>
    <name evidence="2" type="ORF">BJ554DRAFT_4193</name>
</gene>
<protein>
    <submittedName>
        <fullName evidence="2">Uncharacterized protein</fullName>
    </submittedName>
</protein>
<evidence type="ECO:0000256" key="1">
    <source>
        <dbReference type="SAM" id="Coils"/>
    </source>
</evidence>
<organism evidence="2 3">
    <name type="scientific">Olpidium bornovanus</name>
    <dbReference type="NCBI Taxonomy" id="278681"/>
    <lineage>
        <taxon>Eukaryota</taxon>
        <taxon>Fungi</taxon>
        <taxon>Fungi incertae sedis</taxon>
        <taxon>Olpidiomycota</taxon>
        <taxon>Olpidiomycotina</taxon>
        <taxon>Olpidiomycetes</taxon>
        <taxon>Olpidiales</taxon>
        <taxon>Olpidiaceae</taxon>
        <taxon>Olpidium</taxon>
    </lineage>
</organism>
<reference evidence="2 3" key="1">
    <citation type="journal article" name="Sci. Rep.">
        <title>Genome-scale phylogenetic analyses confirm Olpidium as the closest living zoosporic fungus to the non-flagellated, terrestrial fungi.</title>
        <authorList>
            <person name="Chang Y."/>
            <person name="Rochon D."/>
            <person name="Sekimoto S."/>
            <person name="Wang Y."/>
            <person name="Chovatia M."/>
            <person name="Sandor L."/>
            <person name="Salamov A."/>
            <person name="Grigoriev I.V."/>
            <person name="Stajich J.E."/>
            <person name="Spatafora J.W."/>
        </authorList>
    </citation>
    <scope>NUCLEOTIDE SEQUENCE [LARGE SCALE GENOMIC DNA]</scope>
    <source>
        <strain evidence="2">S191</strain>
    </source>
</reference>
<dbReference type="Proteomes" id="UP000673691">
    <property type="component" value="Unassembled WGS sequence"/>
</dbReference>
<dbReference type="AlphaFoldDB" id="A0A8H7ZMI9"/>
<dbReference type="EMBL" id="JAEFCI010012199">
    <property type="protein sequence ID" value="KAG5456146.1"/>
    <property type="molecule type" value="Genomic_DNA"/>
</dbReference>
<accession>A0A8H7ZMI9</accession>
<keyword evidence="1" id="KW-0175">Coiled coil</keyword>
<sequence>MENAALGRVAAAYSSLRVAWRFHLSQPAAVGRPLPPCRRLPTSIRNTATETAPGLRLSRKFENPPLSDEDKLVVPFLNMFLWIAIGQQLTEGLELQFRLSKERDAEEAAIHELEWHLAALREQFEQTKRKDDGLRGVTAAAAAAAAATAVDA</sequence>
<comment type="caution">
    <text evidence="2">The sequence shown here is derived from an EMBL/GenBank/DDBJ whole genome shotgun (WGS) entry which is preliminary data.</text>
</comment>
<proteinExistence type="predicted"/>
<name>A0A8H7ZMI9_9FUNG</name>